<sequence length="109" mass="12693">MIPIRHDYSYTLRTHDHDLMGPTAPHSNNIDDDLFDDRTKSPSLTNSLHFRTTGQKQFLEQARRTLLLLFAIGLPFRDFFIQHHPIATRGKGDERQKFAFWKRGTVPCA</sequence>
<dbReference type="RefSeq" id="XP_016247324.1">
    <property type="nucleotide sequence ID" value="XM_016393905.1"/>
</dbReference>
<dbReference type="GeneID" id="27346077"/>
<reference evidence="1 2" key="1">
    <citation type="submission" date="2015-01" db="EMBL/GenBank/DDBJ databases">
        <title>The Genome Sequence of Cladophialophora immunda CBS83496.</title>
        <authorList>
            <consortium name="The Broad Institute Genomics Platform"/>
            <person name="Cuomo C."/>
            <person name="de Hoog S."/>
            <person name="Gorbushina A."/>
            <person name="Stielow B."/>
            <person name="Teixiera M."/>
            <person name="Abouelleil A."/>
            <person name="Chapman S.B."/>
            <person name="Priest M."/>
            <person name="Young S.K."/>
            <person name="Wortman J."/>
            <person name="Nusbaum C."/>
            <person name="Birren B."/>
        </authorList>
    </citation>
    <scope>NUCLEOTIDE SEQUENCE [LARGE SCALE GENOMIC DNA]</scope>
    <source>
        <strain evidence="1 2">CBS 83496</strain>
    </source>
</reference>
<protein>
    <submittedName>
        <fullName evidence="1">Uncharacterized protein</fullName>
    </submittedName>
</protein>
<evidence type="ECO:0000313" key="1">
    <source>
        <dbReference type="EMBL" id="KIW27108.1"/>
    </source>
</evidence>
<dbReference type="HOGENOM" id="CLU_2183669_0_0_1"/>
<gene>
    <name evidence="1" type="ORF">PV07_06883</name>
</gene>
<dbReference type="EMBL" id="KN847043">
    <property type="protein sequence ID" value="KIW27108.1"/>
    <property type="molecule type" value="Genomic_DNA"/>
</dbReference>
<proteinExistence type="predicted"/>
<organism evidence="1 2">
    <name type="scientific">Cladophialophora immunda</name>
    <dbReference type="NCBI Taxonomy" id="569365"/>
    <lineage>
        <taxon>Eukaryota</taxon>
        <taxon>Fungi</taxon>
        <taxon>Dikarya</taxon>
        <taxon>Ascomycota</taxon>
        <taxon>Pezizomycotina</taxon>
        <taxon>Eurotiomycetes</taxon>
        <taxon>Chaetothyriomycetidae</taxon>
        <taxon>Chaetothyriales</taxon>
        <taxon>Herpotrichiellaceae</taxon>
        <taxon>Cladophialophora</taxon>
    </lineage>
</organism>
<dbReference type="VEuPathDB" id="FungiDB:PV07_06883"/>
<dbReference type="Proteomes" id="UP000054466">
    <property type="component" value="Unassembled WGS sequence"/>
</dbReference>
<dbReference type="AlphaFoldDB" id="A0A0D2C7J4"/>
<name>A0A0D2C7J4_9EURO</name>
<evidence type="ECO:0000313" key="2">
    <source>
        <dbReference type="Proteomes" id="UP000054466"/>
    </source>
</evidence>
<keyword evidence="2" id="KW-1185">Reference proteome</keyword>
<accession>A0A0D2C7J4</accession>